<dbReference type="InterPro" id="IPR014221">
    <property type="entry name" value="SpoII_E"/>
</dbReference>
<accession>A0A7W1X957</accession>
<feature type="transmembrane region" description="Helical" evidence="2">
    <location>
        <begin position="119"/>
        <end position="143"/>
    </location>
</feature>
<dbReference type="EC" id="3.1.3.16" evidence="4"/>
<keyword evidence="2" id="KW-0472">Membrane</keyword>
<evidence type="ECO:0000256" key="2">
    <source>
        <dbReference type="SAM" id="Phobius"/>
    </source>
</evidence>
<dbReference type="Gene3D" id="3.60.40.10">
    <property type="entry name" value="PPM-type phosphatase domain"/>
    <property type="match status" value="1"/>
</dbReference>
<evidence type="ECO:0000313" key="5">
    <source>
        <dbReference type="Proteomes" id="UP000530514"/>
    </source>
</evidence>
<comment type="caution">
    <text evidence="4">The sequence shown here is derived from an EMBL/GenBank/DDBJ whole genome shotgun (WGS) entry which is preliminary data.</text>
</comment>
<dbReference type="InterPro" id="IPR001932">
    <property type="entry name" value="PPM-type_phosphatase-like_dom"/>
</dbReference>
<feature type="transmembrane region" description="Helical" evidence="2">
    <location>
        <begin position="52"/>
        <end position="71"/>
    </location>
</feature>
<keyword evidence="1 4" id="KW-0378">Hydrolase</keyword>
<evidence type="ECO:0000256" key="1">
    <source>
        <dbReference type="ARBA" id="ARBA00022801"/>
    </source>
</evidence>
<dbReference type="InterPro" id="IPR045768">
    <property type="entry name" value="SpoIIE_N"/>
</dbReference>
<dbReference type="PROSITE" id="PS51746">
    <property type="entry name" value="PPM_2"/>
    <property type="match status" value="1"/>
</dbReference>
<feature type="transmembrane region" description="Helical" evidence="2">
    <location>
        <begin position="155"/>
        <end position="174"/>
    </location>
</feature>
<reference evidence="4 5" key="1">
    <citation type="submission" date="2020-07" db="EMBL/GenBank/DDBJ databases">
        <authorList>
            <person name="Feng H."/>
        </authorList>
    </citation>
    <scope>NUCLEOTIDE SEQUENCE [LARGE SCALE GENOMIC DNA]</scope>
    <source>
        <strain evidence="5">s-11</strain>
    </source>
</reference>
<sequence length="820" mass="91141">MQVRTHFKNLFIRPVMWFGVDRSRQKRAIHRWTGMWNIPVIGMGVLLGRATILDFVSPFAIAYLAVILYLARKQWPVVMASLIAGSATLGGMEAAKTTGTLLILLLMHRLWEWAGKGQINYAPFVVGLSSIAAHLIELGWTGFRPYRMMLDGVDVTLSFILTFIFVQSLPVFTVKKKRITLRHEEIVCLVILLGSVMTGTIGLKAGDLSLVHIVSRYAILVLALVGGGMLGSSMGVVTGLILSLSDTRTLPEISLLAFSGLLAGLFKEGKRIGVAIGFMLGSSILTLYDGGTSAMWLSLQESAIAIVFLLLTPERLIRMLSRYVPGTSENQIAHQEYIKRLRDVTAKKVEQFTELFQELAFSFREDATKHRKEDEDQVQIFISEIMNQACAGCRNAERCWEQHVMKTYQGMTDLMTLVEAKGARAPVQIPESWRGHCIRPERVLASIRNQYARFEQNIYWKEKMQESRRLVSDQLAGMSEVMGKLAKEIRHETQVLTAHEEQIHEALEELGLAIQRVDIINLEEGKVEIEVVMPEREGLEECKKLVAPLLTEILGEPISVYRKVVKDGSPGAVITLGSAQRFELKTGAATAAKGGGLVSGDSYCYMNLGTGKYAVALSDGMGNGQRAQEESSAALKLLRRLLMAGMHEERAVDTVNSILSLRSADEMFATVDLAIVDLNTAVGRFMKIGSTPGFIKRGQKVIMISGSNPPIGILNEIEFDPIEMQLEPGDLLIMMTDGVYDAPHYAVNKDAWMTRMIAEIDTKDPQHFADCLLEKVVRVYEGRIRDDMTIVVSKVEQHTPEWSTIRLPGVKRLQRTQAAG</sequence>
<dbReference type="NCBIfam" id="TIGR02865">
    <property type="entry name" value="spore_II_E"/>
    <property type="match status" value="1"/>
</dbReference>
<dbReference type="Pfam" id="PF19732">
    <property type="entry name" value="SpoIIE_N"/>
    <property type="match status" value="1"/>
</dbReference>
<evidence type="ECO:0000313" key="4">
    <source>
        <dbReference type="EMBL" id="MBA4542433.1"/>
    </source>
</evidence>
<evidence type="ECO:0000259" key="3">
    <source>
        <dbReference type="PROSITE" id="PS51746"/>
    </source>
</evidence>
<dbReference type="SMART" id="SM00331">
    <property type="entry name" value="PP2C_SIG"/>
    <property type="match status" value="1"/>
</dbReference>
<protein>
    <submittedName>
        <fullName evidence="4">Stage II sporulation protein E</fullName>
        <ecNumber evidence="4">3.1.3.16</ecNumber>
    </submittedName>
</protein>
<keyword evidence="2" id="KW-1133">Transmembrane helix</keyword>
<feature type="domain" description="PPM-type phosphatase" evidence="3">
    <location>
        <begin position="585"/>
        <end position="795"/>
    </location>
</feature>
<name>A0A7W1X957_9BACL</name>
<dbReference type="OrthoDB" id="9763774at2"/>
<dbReference type="InterPro" id="IPR036457">
    <property type="entry name" value="PPM-type-like_dom_sf"/>
</dbReference>
<dbReference type="PANTHER" id="PTHR43156">
    <property type="entry name" value="STAGE II SPORULATION PROTEIN E-RELATED"/>
    <property type="match status" value="1"/>
</dbReference>
<dbReference type="AlphaFoldDB" id="A0A7W1X957"/>
<feature type="transmembrane region" description="Helical" evidence="2">
    <location>
        <begin position="217"/>
        <end position="242"/>
    </location>
</feature>
<keyword evidence="5" id="KW-1185">Reference proteome</keyword>
<feature type="transmembrane region" description="Helical" evidence="2">
    <location>
        <begin position="77"/>
        <end position="107"/>
    </location>
</feature>
<gene>
    <name evidence="4" type="primary">spoIIE</name>
    <name evidence="4" type="ORF">H1164_05885</name>
</gene>
<organism evidence="4 5">
    <name type="scientific">Thermoactinomyces daqus</name>
    <dbReference type="NCBI Taxonomy" id="1329516"/>
    <lineage>
        <taxon>Bacteria</taxon>
        <taxon>Bacillati</taxon>
        <taxon>Bacillota</taxon>
        <taxon>Bacilli</taxon>
        <taxon>Bacillales</taxon>
        <taxon>Thermoactinomycetaceae</taxon>
        <taxon>Thermoactinomyces</taxon>
    </lineage>
</organism>
<dbReference type="Proteomes" id="UP000530514">
    <property type="component" value="Unassembled WGS sequence"/>
</dbReference>
<proteinExistence type="predicted"/>
<feature type="transmembrane region" description="Helical" evidence="2">
    <location>
        <begin position="186"/>
        <end position="205"/>
    </location>
</feature>
<dbReference type="RefSeq" id="WP_033100685.1">
    <property type="nucleotide sequence ID" value="NZ_JACEIP010000006.1"/>
</dbReference>
<dbReference type="EMBL" id="JACEIP010000006">
    <property type="protein sequence ID" value="MBA4542433.1"/>
    <property type="molecule type" value="Genomic_DNA"/>
</dbReference>
<feature type="transmembrane region" description="Helical" evidence="2">
    <location>
        <begin position="272"/>
        <end position="288"/>
    </location>
</feature>
<dbReference type="SUPFAM" id="SSF81606">
    <property type="entry name" value="PP2C-like"/>
    <property type="match status" value="1"/>
</dbReference>
<dbReference type="PANTHER" id="PTHR43156:SF2">
    <property type="entry name" value="STAGE II SPORULATION PROTEIN E"/>
    <property type="match status" value="1"/>
</dbReference>
<keyword evidence="2" id="KW-0812">Transmembrane</keyword>
<dbReference type="InterPro" id="IPR052016">
    <property type="entry name" value="Bact_Sigma-Reg"/>
</dbReference>
<dbReference type="Pfam" id="PF07228">
    <property type="entry name" value="SpoIIE"/>
    <property type="match status" value="1"/>
</dbReference>
<dbReference type="GO" id="GO:0004722">
    <property type="term" value="F:protein serine/threonine phosphatase activity"/>
    <property type="evidence" value="ECO:0007669"/>
    <property type="project" value="UniProtKB-EC"/>
</dbReference>